<dbReference type="InterPro" id="IPR020578">
    <property type="entry name" value="Aminotrans_V_PyrdxlP_BS"/>
</dbReference>
<dbReference type="InterPro" id="IPR010969">
    <property type="entry name" value="Cys_dSase-rel_unknwn_funct"/>
</dbReference>
<sequence length="385" mass="40538">MRRYFDNAATSFPKPPGVAEAVAAYLRDCGAPAGRGAYRAALDVDRVLTRCRSSAAQLFGLNDPRRVVFTFNGTDGLNLALLGLCRPGDHVVSTTWEHNSVLRPLRWLQDHRGVTVTLLEPGPNGVLDAANVRAALRPETRLVAIQHASNVTGVIQPIADLAEVVRKQGAFFLVDAAQSAGHLPLDLSATPIDLLACSGHKGLLGPLGTGLLVLGPGVEAELEPLRFGGTGTSSEDDHQPAALPERYESGNHNVPGLVGLDAALSWLLDRGVAAIRSHEIELTQELWDGLSAVRGVTLFGAHPADVPRTGVLSLQLAGFAPQDAAAVLDDHYDLQCRAGLHCAPGVHRSLRTLESGGTLRLSVGPFTTPDDVAAAVRAAHELCGG</sequence>
<evidence type="ECO:0000313" key="8">
    <source>
        <dbReference type="EMBL" id="HEN14640.1"/>
    </source>
</evidence>
<evidence type="ECO:0000256" key="1">
    <source>
        <dbReference type="ARBA" id="ARBA00001933"/>
    </source>
</evidence>
<organism evidence="8">
    <name type="scientific">Schlesneria paludicola</name>
    <dbReference type="NCBI Taxonomy" id="360056"/>
    <lineage>
        <taxon>Bacteria</taxon>
        <taxon>Pseudomonadati</taxon>
        <taxon>Planctomycetota</taxon>
        <taxon>Planctomycetia</taxon>
        <taxon>Planctomycetales</taxon>
        <taxon>Planctomycetaceae</taxon>
        <taxon>Schlesneria</taxon>
    </lineage>
</organism>
<protein>
    <recommendedName>
        <fullName evidence="3">cysteine desulfurase</fullName>
        <ecNumber evidence="3">2.8.1.7</ecNumber>
    </recommendedName>
</protein>
<dbReference type="InterPro" id="IPR000192">
    <property type="entry name" value="Aminotrans_V_dom"/>
</dbReference>
<dbReference type="Gene3D" id="3.90.1150.10">
    <property type="entry name" value="Aspartate Aminotransferase, domain 1"/>
    <property type="match status" value="1"/>
</dbReference>
<dbReference type="InterPro" id="IPR015422">
    <property type="entry name" value="PyrdxlP-dep_Trfase_small"/>
</dbReference>
<dbReference type="GO" id="GO:0008483">
    <property type="term" value="F:transaminase activity"/>
    <property type="evidence" value="ECO:0007669"/>
    <property type="project" value="UniProtKB-KW"/>
</dbReference>
<evidence type="ECO:0000256" key="6">
    <source>
        <dbReference type="RuleBase" id="RU004504"/>
    </source>
</evidence>
<evidence type="ECO:0000259" key="7">
    <source>
        <dbReference type="Pfam" id="PF00266"/>
    </source>
</evidence>
<dbReference type="PIRSF" id="PIRSF005572">
    <property type="entry name" value="NifS"/>
    <property type="match status" value="1"/>
</dbReference>
<comment type="cofactor">
    <cofactor evidence="1 6">
        <name>pyridoxal 5'-phosphate</name>
        <dbReference type="ChEBI" id="CHEBI:597326"/>
    </cofactor>
</comment>
<gene>
    <name evidence="8" type="ORF">ENQ76_04120</name>
</gene>
<keyword evidence="4" id="KW-0663">Pyridoxal phosphate</keyword>
<evidence type="ECO:0000256" key="5">
    <source>
        <dbReference type="ARBA" id="ARBA00050776"/>
    </source>
</evidence>
<dbReference type="GO" id="GO:0031071">
    <property type="term" value="F:cysteine desulfurase activity"/>
    <property type="evidence" value="ECO:0007669"/>
    <property type="project" value="UniProtKB-EC"/>
</dbReference>
<dbReference type="EMBL" id="DSOK01000124">
    <property type="protein sequence ID" value="HEN14640.1"/>
    <property type="molecule type" value="Genomic_DNA"/>
</dbReference>
<evidence type="ECO:0000256" key="4">
    <source>
        <dbReference type="ARBA" id="ARBA00022898"/>
    </source>
</evidence>
<accession>A0A7C2JYD7</accession>
<name>A0A7C2JYD7_9PLAN</name>
<dbReference type="PROSITE" id="PS00595">
    <property type="entry name" value="AA_TRANSFER_CLASS_5"/>
    <property type="match status" value="1"/>
</dbReference>
<dbReference type="PANTHER" id="PTHR43586:SF4">
    <property type="entry name" value="ISOPENICILLIN N EPIMERASE"/>
    <property type="match status" value="1"/>
</dbReference>
<dbReference type="InterPro" id="IPR015424">
    <property type="entry name" value="PyrdxlP-dep_Trfase"/>
</dbReference>
<comment type="similarity">
    <text evidence="2">Belongs to the class-V pyridoxal-phosphate-dependent aminotransferase family. Csd subfamily.</text>
</comment>
<keyword evidence="8" id="KW-0808">Transferase</keyword>
<evidence type="ECO:0000256" key="2">
    <source>
        <dbReference type="ARBA" id="ARBA00010447"/>
    </source>
</evidence>
<comment type="caution">
    <text evidence="8">The sequence shown here is derived from an EMBL/GenBank/DDBJ whole genome shotgun (WGS) entry which is preliminary data.</text>
</comment>
<reference evidence="8" key="1">
    <citation type="journal article" date="2020" name="mSystems">
        <title>Genome- and Community-Level Interaction Insights into Carbon Utilization and Element Cycling Functions of Hydrothermarchaeota in Hydrothermal Sediment.</title>
        <authorList>
            <person name="Zhou Z."/>
            <person name="Liu Y."/>
            <person name="Xu W."/>
            <person name="Pan J."/>
            <person name="Luo Z.H."/>
            <person name="Li M."/>
        </authorList>
    </citation>
    <scope>NUCLEOTIDE SEQUENCE [LARGE SCALE GENOMIC DNA]</scope>
    <source>
        <strain evidence="8">SpSt-339</strain>
    </source>
</reference>
<dbReference type="Gene3D" id="3.40.640.10">
    <property type="entry name" value="Type I PLP-dependent aspartate aminotransferase-like (Major domain)"/>
    <property type="match status" value="1"/>
</dbReference>
<dbReference type="AlphaFoldDB" id="A0A7C2JYD7"/>
<dbReference type="PANTHER" id="PTHR43586">
    <property type="entry name" value="CYSTEINE DESULFURASE"/>
    <property type="match status" value="1"/>
</dbReference>
<proteinExistence type="inferred from homology"/>
<dbReference type="Pfam" id="PF00266">
    <property type="entry name" value="Aminotran_5"/>
    <property type="match status" value="1"/>
</dbReference>
<comment type="catalytic activity">
    <reaction evidence="5">
        <text>(sulfur carrier)-H + L-cysteine = (sulfur carrier)-SH + L-alanine</text>
        <dbReference type="Rhea" id="RHEA:43892"/>
        <dbReference type="Rhea" id="RHEA-COMP:14737"/>
        <dbReference type="Rhea" id="RHEA-COMP:14739"/>
        <dbReference type="ChEBI" id="CHEBI:29917"/>
        <dbReference type="ChEBI" id="CHEBI:35235"/>
        <dbReference type="ChEBI" id="CHEBI:57972"/>
        <dbReference type="ChEBI" id="CHEBI:64428"/>
        <dbReference type="EC" id="2.8.1.7"/>
    </reaction>
</comment>
<dbReference type="InterPro" id="IPR016454">
    <property type="entry name" value="Cysteine_dSase"/>
</dbReference>
<dbReference type="SUPFAM" id="SSF53383">
    <property type="entry name" value="PLP-dependent transferases"/>
    <property type="match status" value="1"/>
</dbReference>
<dbReference type="NCBIfam" id="TIGR01977">
    <property type="entry name" value="am_tr_V_EF2568"/>
    <property type="match status" value="1"/>
</dbReference>
<keyword evidence="8" id="KW-0032">Aminotransferase</keyword>
<feature type="domain" description="Aminotransferase class V" evidence="7">
    <location>
        <begin position="4"/>
        <end position="373"/>
    </location>
</feature>
<dbReference type="InterPro" id="IPR015421">
    <property type="entry name" value="PyrdxlP-dep_Trfase_major"/>
</dbReference>
<dbReference type="EC" id="2.8.1.7" evidence="3"/>
<evidence type="ECO:0000256" key="3">
    <source>
        <dbReference type="ARBA" id="ARBA00012239"/>
    </source>
</evidence>